<keyword evidence="2" id="KW-0677">Repeat</keyword>
<evidence type="ECO:0000256" key="3">
    <source>
        <dbReference type="ARBA" id="ARBA00023180"/>
    </source>
</evidence>
<evidence type="ECO:0000256" key="2">
    <source>
        <dbReference type="ARBA" id="ARBA00022737"/>
    </source>
</evidence>
<dbReference type="GO" id="GO:0008305">
    <property type="term" value="C:integrin complex"/>
    <property type="evidence" value="ECO:0007669"/>
    <property type="project" value="InterPro"/>
</dbReference>
<dbReference type="Pfam" id="PF13517">
    <property type="entry name" value="FG-GAP_3"/>
    <property type="match status" value="2"/>
</dbReference>
<dbReference type="PRINTS" id="PR01185">
    <property type="entry name" value="INTEGRINA"/>
</dbReference>
<reference evidence="4 5" key="2">
    <citation type="submission" date="2018-03" db="EMBL/GenBank/DDBJ databases">
        <authorList>
            <person name="Keele B.F."/>
        </authorList>
    </citation>
    <scope>NUCLEOTIDE SEQUENCE [LARGE SCALE GENOMIC DNA]</scope>
    <source>
        <strain evidence="4 5">D13</strain>
    </source>
</reference>
<dbReference type="PANTHER" id="PTHR23220:SF133">
    <property type="entry name" value="INTEGRIN ALPHA-PS2"/>
    <property type="match status" value="1"/>
</dbReference>
<dbReference type="KEGG" id="xba:C7S18_12635"/>
<dbReference type="SMART" id="SM00191">
    <property type="entry name" value="Int_alpha"/>
    <property type="match status" value="14"/>
</dbReference>
<evidence type="ECO:0000256" key="1">
    <source>
        <dbReference type="ARBA" id="ARBA00022729"/>
    </source>
</evidence>
<dbReference type="EMBL" id="CP027860">
    <property type="protein sequence ID" value="AVP97996.1"/>
    <property type="molecule type" value="Genomic_DNA"/>
</dbReference>
<dbReference type="InterPro" id="IPR013517">
    <property type="entry name" value="FG-GAP"/>
</dbReference>
<reference evidence="4 5" key="1">
    <citation type="submission" date="2018-03" db="EMBL/GenBank/DDBJ databases">
        <title>Ahniella affigens gen. nov., sp. nov., a gammaproteobacterium isolated from sandy soil near a stream.</title>
        <authorList>
            <person name="Ko Y."/>
            <person name="Kim J.-H."/>
        </authorList>
    </citation>
    <scope>NUCLEOTIDE SEQUENCE [LARGE SCALE GENOMIC DNA]</scope>
    <source>
        <strain evidence="4 5">D13</strain>
    </source>
</reference>
<dbReference type="InterPro" id="IPR000413">
    <property type="entry name" value="Integrin_alpha"/>
</dbReference>
<keyword evidence="5" id="KW-1185">Reference proteome</keyword>
<dbReference type="InterPro" id="IPR028994">
    <property type="entry name" value="Integrin_alpha_N"/>
</dbReference>
<dbReference type="Proteomes" id="UP000241074">
    <property type="component" value="Chromosome"/>
</dbReference>
<dbReference type="GO" id="GO:0007229">
    <property type="term" value="P:integrin-mediated signaling pathway"/>
    <property type="evidence" value="ECO:0007669"/>
    <property type="project" value="TreeGrafter"/>
</dbReference>
<sequence>MSWDTHASYATGIADSRQTTLPLANAEHGYSMTPLGDVNGDGFLDFALGLPGESAGGTAVNRGAVAVYFGTGTSNSPGPIFVEYGTSASERFGTSVSGAGDLNGDGFDDFIVGAPLWDNGATQDVGRAYVYFGKSSVVPTPWTLAAQLTGAGQAGSQFGMAVAGIGDVNGDGYADLAVGAPLHDDGAARVDAGQVRVYFGGSGTTFDTTADATMSPTAPDSQYGSMISGGGDFNGDGRSDFVVGVPRFTAGQSLEGAALLYYGGAGSFDTTADLTFEGNVADLNLGRAFAGLGDVNGDGFSDVSIGAPLYDNGQTNEGAVFVFHGATTATANAVVDTILQSDVAGSLFGASLAIGDSNGDGYADLAIGSPNATDYAINEFGTVHVVRGSGTGLTTDRYQIRGLSSTTTGGRLGSSLAFVDFNGNGFPELFVGAPEETVGGRARQGALYMVQSDRRLSPNLTSSINGPQANGQFGHNMATGDINGDGLADLAVGSPGYDLNGATADSGRIDLYYGAAGGFNTTADGVVSNSGVGEAFGASVAVGDFNGDGYGDVAVGAPNMVGSGGQVRIFNGGTGAFNTTADHVVSVAQIGAGFGLAVANVGDLNGDGIVDLGVGALNYDLNAGVTESGAAFIWFGKASGVSGTADRQILMNTTAGLFGWRIAGAGDVNGDGFADLAVGMRDDPSTGRGRVMIYHGGENFDTTSDKQIAPSTINGARCSVGLASAGDINGDGYSDLVVGCPNEVNGSQSGAIRLYRGSSSGLMDGPGDVQTIFGNTSLEYGFFVAGGGDIDADGFADVLVGSPVGSSDSARWYRGSATGLLTNSETVLSADPDTRFGQTGALADLNGDGFAEVVVGAVSTASASGAIHVAIPNGAGRDGSPQQFRSAVAPFDFEGDTTSPSGTLIAALAQSPIGRQRVKMRVELCPNGTAFGNNSCLTTTTPEWTDLTSSSAGALVLVMPDALNADTPYHWRARMIYAPMGITAAGITAPTEPAQLGPWKRMRARAGLGDLRTQSNTLFSDSFE</sequence>
<proteinExistence type="predicted"/>
<dbReference type="RefSeq" id="WP_106891916.1">
    <property type="nucleotide sequence ID" value="NZ_CP027860.1"/>
</dbReference>
<dbReference type="PANTHER" id="PTHR23220">
    <property type="entry name" value="INTEGRIN ALPHA"/>
    <property type="match status" value="1"/>
</dbReference>
<dbReference type="GO" id="GO:0098609">
    <property type="term" value="P:cell-cell adhesion"/>
    <property type="evidence" value="ECO:0007669"/>
    <property type="project" value="TreeGrafter"/>
</dbReference>
<name>A0A2P1PT34_9GAMM</name>
<keyword evidence="3" id="KW-0325">Glycoprotein</keyword>
<protein>
    <submittedName>
        <fullName evidence="4">Uncharacterized protein</fullName>
    </submittedName>
</protein>
<accession>A0A2P1PT34</accession>
<keyword evidence="1" id="KW-0732">Signal</keyword>
<dbReference type="GO" id="GO:0009897">
    <property type="term" value="C:external side of plasma membrane"/>
    <property type="evidence" value="ECO:0007669"/>
    <property type="project" value="TreeGrafter"/>
</dbReference>
<dbReference type="GO" id="GO:0007160">
    <property type="term" value="P:cell-matrix adhesion"/>
    <property type="evidence" value="ECO:0007669"/>
    <property type="project" value="TreeGrafter"/>
</dbReference>
<evidence type="ECO:0000313" key="5">
    <source>
        <dbReference type="Proteomes" id="UP000241074"/>
    </source>
</evidence>
<dbReference type="Gene3D" id="2.130.10.130">
    <property type="entry name" value="Integrin alpha, N-terminal"/>
    <property type="match status" value="6"/>
</dbReference>
<gene>
    <name evidence="4" type="ORF">C7S18_12635</name>
</gene>
<organism evidence="4 5">
    <name type="scientific">Ahniella affigens</name>
    <dbReference type="NCBI Taxonomy" id="2021234"/>
    <lineage>
        <taxon>Bacteria</taxon>
        <taxon>Pseudomonadati</taxon>
        <taxon>Pseudomonadota</taxon>
        <taxon>Gammaproteobacteria</taxon>
        <taxon>Lysobacterales</taxon>
        <taxon>Rhodanobacteraceae</taxon>
        <taxon>Ahniella</taxon>
    </lineage>
</organism>
<dbReference type="GO" id="GO:0005178">
    <property type="term" value="F:integrin binding"/>
    <property type="evidence" value="ECO:0007669"/>
    <property type="project" value="TreeGrafter"/>
</dbReference>
<dbReference type="OrthoDB" id="7432613at2"/>
<dbReference type="GO" id="GO:0033627">
    <property type="term" value="P:cell adhesion mediated by integrin"/>
    <property type="evidence" value="ECO:0007669"/>
    <property type="project" value="TreeGrafter"/>
</dbReference>
<dbReference type="PROSITE" id="PS51470">
    <property type="entry name" value="FG_GAP"/>
    <property type="match status" value="11"/>
</dbReference>
<evidence type="ECO:0000313" key="4">
    <source>
        <dbReference type="EMBL" id="AVP97996.1"/>
    </source>
</evidence>
<dbReference type="AlphaFoldDB" id="A0A2P1PT34"/>
<dbReference type="InterPro" id="IPR013519">
    <property type="entry name" value="Int_alpha_beta-p"/>
</dbReference>
<dbReference type="Pfam" id="PF01839">
    <property type="entry name" value="FG-GAP"/>
    <property type="match status" value="9"/>
</dbReference>
<dbReference type="SUPFAM" id="SSF69318">
    <property type="entry name" value="Integrin alpha N-terminal domain"/>
    <property type="match status" value="4"/>
</dbReference>